<dbReference type="EMBL" id="CM042011">
    <property type="protein sequence ID" value="KAI3765746.1"/>
    <property type="molecule type" value="Genomic_DNA"/>
</dbReference>
<gene>
    <name evidence="1" type="ORF">L2E82_15789</name>
</gene>
<accession>A0ACB9F4Y4</accession>
<proteinExistence type="predicted"/>
<protein>
    <submittedName>
        <fullName evidence="1">Uncharacterized protein</fullName>
    </submittedName>
</protein>
<dbReference type="Proteomes" id="UP001055811">
    <property type="component" value="Linkage Group LG03"/>
</dbReference>
<name>A0ACB9F4Y4_CICIN</name>
<comment type="caution">
    <text evidence="1">The sequence shown here is derived from an EMBL/GenBank/DDBJ whole genome shotgun (WGS) entry which is preliminary data.</text>
</comment>
<reference evidence="1 2" key="2">
    <citation type="journal article" date="2022" name="Mol. Ecol. Resour.">
        <title>The genomes of chicory, endive, great burdock and yacon provide insights into Asteraceae paleo-polyploidization history and plant inulin production.</title>
        <authorList>
            <person name="Fan W."/>
            <person name="Wang S."/>
            <person name="Wang H."/>
            <person name="Wang A."/>
            <person name="Jiang F."/>
            <person name="Liu H."/>
            <person name="Zhao H."/>
            <person name="Xu D."/>
            <person name="Zhang Y."/>
        </authorList>
    </citation>
    <scope>NUCLEOTIDE SEQUENCE [LARGE SCALE GENOMIC DNA]</scope>
    <source>
        <strain evidence="2">cv. Punajuju</strain>
        <tissue evidence="1">Leaves</tissue>
    </source>
</reference>
<keyword evidence="2" id="KW-1185">Reference proteome</keyword>
<sequence>MLIMSPLCDLEQIQAQGYAKLDNYFATGASAATVTFPQGRITDLTIPDMSLYHFRVMAKISGGALRLARGALRLGAPRPGPGRTAPGAWAFQFLTRINSSVYPKTRLKLEKPYLGITNSNP</sequence>
<evidence type="ECO:0000313" key="2">
    <source>
        <dbReference type="Proteomes" id="UP001055811"/>
    </source>
</evidence>
<reference evidence="2" key="1">
    <citation type="journal article" date="2022" name="Mol. Ecol. Resour.">
        <title>The genomes of chicory, endive, great burdock and yacon provide insights into Asteraceae palaeo-polyploidization history and plant inulin production.</title>
        <authorList>
            <person name="Fan W."/>
            <person name="Wang S."/>
            <person name="Wang H."/>
            <person name="Wang A."/>
            <person name="Jiang F."/>
            <person name="Liu H."/>
            <person name="Zhao H."/>
            <person name="Xu D."/>
            <person name="Zhang Y."/>
        </authorList>
    </citation>
    <scope>NUCLEOTIDE SEQUENCE [LARGE SCALE GENOMIC DNA]</scope>
    <source>
        <strain evidence="2">cv. Punajuju</strain>
    </source>
</reference>
<evidence type="ECO:0000313" key="1">
    <source>
        <dbReference type="EMBL" id="KAI3765746.1"/>
    </source>
</evidence>
<organism evidence="1 2">
    <name type="scientific">Cichorium intybus</name>
    <name type="common">Chicory</name>
    <dbReference type="NCBI Taxonomy" id="13427"/>
    <lineage>
        <taxon>Eukaryota</taxon>
        <taxon>Viridiplantae</taxon>
        <taxon>Streptophyta</taxon>
        <taxon>Embryophyta</taxon>
        <taxon>Tracheophyta</taxon>
        <taxon>Spermatophyta</taxon>
        <taxon>Magnoliopsida</taxon>
        <taxon>eudicotyledons</taxon>
        <taxon>Gunneridae</taxon>
        <taxon>Pentapetalae</taxon>
        <taxon>asterids</taxon>
        <taxon>campanulids</taxon>
        <taxon>Asterales</taxon>
        <taxon>Asteraceae</taxon>
        <taxon>Cichorioideae</taxon>
        <taxon>Cichorieae</taxon>
        <taxon>Cichoriinae</taxon>
        <taxon>Cichorium</taxon>
    </lineage>
</organism>